<dbReference type="Proteomes" id="UP000230214">
    <property type="component" value="Unassembled WGS sequence"/>
</dbReference>
<organism evidence="7 8">
    <name type="scientific">candidate division WWE3 bacterium CG10_big_fil_rev_8_21_14_0_10_32_10</name>
    <dbReference type="NCBI Taxonomy" id="1975090"/>
    <lineage>
        <taxon>Bacteria</taxon>
        <taxon>Katanobacteria</taxon>
    </lineage>
</organism>
<evidence type="ECO:0008006" key="9">
    <source>
        <dbReference type="Google" id="ProtNLM"/>
    </source>
</evidence>
<dbReference type="InterPro" id="IPR027417">
    <property type="entry name" value="P-loop_NTPase"/>
</dbReference>
<keyword evidence="1" id="KW-0547">Nucleotide-binding</keyword>
<evidence type="ECO:0000256" key="1">
    <source>
        <dbReference type="ARBA" id="ARBA00022741"/>
    </source>
</evidence>
<dbReference type="Gene3D" id="1.10.8.60">
    <property type="match status" value="1"/>
</dbReference>
<keyword evidence="2" id="KW-0067">ATP-binding</keyword>
<dbReference type="EMBL" id="PCXU01000014">
    <property type="protein sequence ID" value="PIR43658.1"/>
    <property type="molecule type" value="Genomic_DNA"/>
</dbReference>
<evidence type="ECO:0000313" key="8">
    <source>
        <dbReference type="Proteomes" id="UP000230214"/>
    </source>
</evidence>
<evidence type="ECO:0000313" key="7">
    <source>
        <dbReference type="EMBL" id="PIR43658.1"/>
    </source>
</evidence>
<name>A0A2H0RAX2_UNCKA</name>
<reference evidence="7 8" key="1">
    <citation type="submission" date="2017-09" db="EMBL/GenBank/DDBJ databases">
        <title>Depth-based differentiation of microbial function through sediment-hosted aquifers and enrichment of novel symbionts in the deep terrestrial subsurface.</title>
        <authorList>
            <person name="Probst A.J."/>
            <person name="Ladd B."/>
            <person name="Jarett J.K."/>
            <person name="Geller-Mcgrath D.E."/>
            <person name="Sieber C.M."/>
            <person name="Emerson J.B."/>
            <person name="Anantharaman K."/>
            <person name="Thomas B.C."/>
            <person name="Malmstrom R."/>
            <person name="Stieglmeier M."/>
            <person name="Klingl A."/>
            <person name="Woyke T."/>
            <person name="Ryan C.M."/>
            <person name="Banfield J.F."/>
        </authorList>
    </citation>
    <scope>NUCLEOTIDE SEQUENCE [LARGE SCALE GENOMIC DNA]</scope>
    <source>
        <strain evidence="7">CG10_big_fil_rev_8_21_14_0_10_32_10</strain>
    </source>
</reference>
<keyword evidence="4" id="KW-0472">Membrane</keyword>
<dbReference type="InterPro" id="IPR003593">
    <property type="entry name" value="AAA+_ATPase"/>
</dbReference>
<evidence type="ECO:0000259" key="6">
    <source>
        <dbReference type="SMART" id="SM01086"/>
    </source>
</evidence>
<evidence type="ECO:0000256" key="4">
    <source>
        <dbReference type="SAM" id="Phobius"/>
    </source>
</evidence>
<sequence length="845" mass="96714">MFLKYLLFLIVQFPIVYLVRIPSNFVNFFKNSLGEIDNRFQFKLNWKMFFVPLYGDSHWALRVVGILYRFSKGISGILLTFFYFSIFFAFSLLFLLSLPLTYIYYFDYFFILLAVYFALYILYYLTQPFYVIDYSKNFYTLFDVYKMSTLQGRFVLKKIIQGQNLEGYYLNIANFLEKEVSDLYRYVEKVGSTNAKTVAGAILSFGKLSRYRHVNGDLVLAGLLSCSPKLPEYFNFNNLPLYSLHSFLITYKKFYGTHRSKIWDADYESLYKFKYNISKLDRVTPTLNKFSINFIPREYYLAISYIPSFKKEELDLINILTEGSKKVLILGNPGTGKTSLVKQLYLSIQSGFVPKELKFNRIVDLDISSVVSLGERGPQTFSEALNEFSNLKSTLLLLDNLHILFSIKGSDYLSILLPFLENQSLKIICTSDYQSYKSLVKVSPGVDGLFRKIEIKELADKELYDFLVIKNWDFHKKLTIPAMSFLSEVSQQILFDKHNPQKVLSIIDQAVTLSDNKNLILKKDISTVIKNMTGILVGDVSASESSGLLELEGKIKSEVIGQDTGVKAVCEALIRSRGSGINTHKPVASFLFAGPTGVGKTELAKSLARNYYNGEENMIRLDMSEYQTSESINRLIGSEDGEKPGILTELVSKNPFSLILLDEVEKASKNIHMLFLQVLDDGRLTDSKGNTVFFKNTIIVATTNAGTESVINNFSKGFGYEVSRKLFMQDIKHYFPPEFLNRFTEIILFNPLKEDILLKVLDLKFKKLKNNFYESHKINLTLGDDLKDLLLKKGYSKEWGARSLERVLEKVVVTSLSKAILKQDIKAGDSITLDKNYVMKYTSLS</sequence>
<dbReference type="SUPFAM" id="SSF52540">
    <property type="entry name" value="P-loop containing nucleoside triphosphate hydrolases"/>
    <property type="match status" value="2"/>
</dbReference>
<dbReference type="GO" id="GO:0005524">
    <property type="term" value="F:ATP binding"/>
    <property type="evidence" value="ECO:0007669"/>
    <property type="project" value="UniProtKB-KW"/>
</dbReference>
<dbReference type="Pfam" id="PF07724">
    <property type="entry name" value="AAA_2"/>
    <property type="match status" value="1"/>
</dbReference>
<feature type="transmembrane region" description="Helical" evidence="4">
    <location>
        <begin position="103"/>
        <end position="125"/>
    </location>
</feature>
<protein>
    <recommendedName>
        <fullName evidence="9">Sigma-54 factor interaction domain-containing protein</fullName>
    </recommendedName>
</protein>
<dbReference type="GO" id="GO:0005737">
    <property type="term" value="C:cytoplasm"/>
    <property type="evidence" value="ECO:0007669"/>
    <property type="project" value="TreeGrafter"/>
</dbReference>
<feature type="transmembrane region" description="Helical" evidence="4">
    <location>
        <begin position="74"/>
        <end position="96"/>
    </location>
</feature>
<dbReference type="CDD" id="cd19499">
    <property type="entry name" value="RecA-like_ClpB_Hsp104-like"/>
    <property type="match status" value="1"/>
</dbReference>
<dbReference type="Gene3D" id="3.40.50.300">
    <property type="entry name" value="P-loop containing nucleotide triphosphate hydrolases"/>
    <property type="match status" value="2"/>
</dbReference>
<evidence type="ECO:0000256" key="2">
    <source>
        <dbReference type="ARBA" id="ARBA00022840"/>
    </source>
</evidence>
<dbReference type="InterPro" id="IPR003959">
    <property type="entry name" value="ATPase_AAA_core"/>
</dbReference>
<dbReference type="PRINTS" id="PR00300">
    <property type="entry name" value="CLPPROTEASEA"/>
</dbReference>
<dbReference type="SMART" id="SM00382">
    <property type="entry name" value="AAA"/>
    <property type="match status" value="2"/>
</dbReference>
<accession>A0A2H0RAX2</accession>
<feature type="transmembrane region" description="Helical" evidence="4">
    <location>
        <begin position="6"/>
        <end position="29"/>
    </location>
</feature>
<feature type="domain" description="AAA+ ATPase" evidence="5">
    <location>
        <begin position="586"/>
        <end position="732"/>
    </location>
</feature>
<dbReference type="InterPro" id="IPR019489">
    <property type="entry name" value="Clp_ATPase_C"/>
</dbReference>
<evidence type="ECO:0000259" key="5">
    <source>
        <dbReference type="SMART" id="SM00382"/>
    </source>
</evidence>
<evidence type="ECO:0000256" key="3">
    <source>
        <dbReference type="ARBA" id="ARBA00023186"/>
    </source>
</evidence>
<gene>
    <name evidence="7" type="ORF">COV24_01645</name>
</gene>
<dbReference type="Pfam" id="PF10431">
    <property type="entry name" value="ClpB_D2-small"/>
    <property type="match status" value="1"/>
</dbReference>
<dbReference type="PANTHER" id="PTHR11638">
    <property type="entry name" value="ATP-DEPENDENT CLP PROTEASE"/>
    <property type="match status" value="1"/>
</dbReference>
<comment type="caution">
    <text evidence="7">The sequence shown here is derived from an EMBL/GenBank/DDBJ whole genome shotgun (WGS) entry which is preliminary data.</text>
</comment>
<dbReference type="AlphaFoldDB" id="A0A2H0RAX2"/>
<dbReference type="PANTHER" id="PTHR11638:SF175">
    <property type="entry name" value="ATP-DEPENDENT CLP PROTEASE, ATP-BINDING SUBUNIT CLPC"/>
    <property type="match status" value="1"/>
</dbReference>
<feature type="domain" description="Clp ATPase C-terminal" evidence="6">
    <location>
        <begin position="752"/>
        <end position="839"/>
    </location>
</feature>
<dbReference type="GO" id="GO:0016887">
    <property type="term" value="F:ATP hydrolysis activity"/>
    <property type="evidence" value="ECO:0007669"/>
    <property type="project" value="InterPro"/>
</dbReference>
<dbReference type="GO" id="GO:0034605">
    <property type="term" value="P:cellular response to heat"/>
    <property type="evidence" value="ECO:0007669"/>
    <property type="project" value="TreeGrafter"/>
</dbReference>
<proteinExistence type="predicted"/>
<keyword evidence="3" id="KW-0143">Chaperone</keyword>
<dbReference type="SMART" id="SM01086">
    <property type="entry name" value="ClpB_D2-small"/>
    <property type="match status" value="1"/>
</dbReference>
<feature type="domain" description="AAA+ ATPase" evidence="5">
    <location>
        <begin position="323"/>
        <end position="470"/>
    </location>
</feature>
<keyword evidence="4" id="KW-1133">Transmembrane helix</keyword>
<dbReference type="Pfam" id="PF00004">
    <property type="entry name" value="AAA"/>
    <property type="match status" value="1"/>
</dbReference>
<keyword evidence="4" id="KW-0812">Transmembrane</keyword>
<dbReference type="InterPro" id="IPR050130">
    <property type="entry name" value="ClpA_ClpB"/>
</dbReference>
<dbReference type="InterPro" id="IPR001270">
    <property type="entry name" value="ClpA/B"/>
</dbReference>